<dbReference type="Gene3D" id="3.20.20.370">
    <property type="entry name" value="Glycoside hydrolase/deacetylase"/>
    <property type="match status" value="1"/>
</dbReference>
<evidence type="ECO:0000313" key="2">
    <source>
        <dbReference type="Proteomes" id="UP001206312"/>
    </source>
</evidence>
<dbReference type="PANTHER" id="PTHR30292">
    <property type="entry name" value="UNCHARACTERIZED PROTEIN YBGL-RELATED"/>
    <property type="match status" value="1"/>
</dbReference>
<dbReference type="CDD" id="cd10801">
    <property type="entry name" value="LamB_YcsF_like_1"/>
    <property type="match status" value="1"/>
</dbReference>
<dbReference type="Pfam" id="PF03746">
    <property type="entry name" value="LamB_YcsF"/>
    <property type="match status" value="1"/>
</dbReference>
<dbReference type="InterPro" id="IPR005501">
    <property type="entry name" value="LamB/YcsF/PxpA-like"/>
</dbReference>
<accession>A0ABT1ATY2</accession>
<keyword evidence="1" id="KW-0378">Hydrolase</keyword>
<dbReference type="Proteomes" id="UP001206312">
    <property type="component" value="Unassembled WGS sequence"/>
</dbReference>
<keyword evidence="2" id="KW-1185">Reference proteome</keyword>
<reference evidence="1 2" key="1">
    <citation type="submission" date="2022-06" db="EMBL/GenBank/DDBJ databases">
        <authorList>
            <person name="Xuan X."/>
        </authorList>
    </citation>
    <scope>NUCLEOTIDE SEQUENCE [LARGE SCALE GENOMIC DNA]</scope>
    <source>
        <strain evidence="1 2">2V75</strain>
    </source>
</reference>
<dbReference type="GO" id="GO:0017168">
    <property type="term" value="F:5-oxoprolinase (ATP-hydrolyzing) activity"/>
    <property type="evidence" value="ECO:0007669"/>
    <property type="project" value="UniProtKB-EC"/>
</dbReference>
<comment type="caution">
    <text evidence="1">The sequence shown here is derived from an EMBL/GenBank/DDBJ whole genome shotgun (WGS) entry which is preliminary data.</text>
</comment>
<evidence type="ECO:0000313" key="1">
    <source>
        <dbReference type="EMBL" id="MCO5723436.1"/>
    </source>
</evidence>
<protein>
    <submittedName>
        <fullName evidence="1">5-oxoprolinase subunit PxpA</fullName>
        <ecNumber evidence="1">3.5.2.9</ecNumber>
    </submittedName>
</protein>
<proteinExistence type="predicted"/>
<dbReference type="EMBL" id="JAMXIB010000001">
    <property type="protein sequence ID" value="MCO5723436.1"/>
    <property type="molecule type" value="Genomic_DNA"/>
</dbReference>
<name>A0ABT1ATY2_9FLAO</name>
<dbReference type="EC" id="3.5.2.9" evidence="1"/>
<dbReference type="PANTHER" id="PTHR30292:SF0">
    <property type="entry name" value="5-OXOPROLINASE SUBUNIT A"/>
    <property type="match status" value="1"/>
</dbReference>
<dbReference type="RefSeq" id="WP_252739813.1">
    <property type="nucleotide sequence ID" value="NZ_JAMXIB010000001.1"/>
</dbReference>
<sequence>MTTIDLNCDVGEGVGNEPLLFPLISSCNIACGGHAGDHRSMKDTARLALAHGVRIGAHPSYPDREHFGRRSVKMADIEFRESIRAQVASLADVLGTLNTRLHHIKAHGALYNDLAPGGSLAESYLEALEGYREKAILFVPCNATLATLARGHGFRVWEEAFLDRAYEADGSLVARNREGAVLGDPRQIFSRLKEMAGNHRVLCADGSYISLQADTYCLHGDTPNAVEILTFLANNLPDAEIMVSR</sequence>
<gene>
    <name evidence="1" type="primary">pxpA</name>
    <name evidence="1" type="ORF">NG653_01125</name>
</gene>
<dbReference type="InterPro" id="IPR011330">
    <property type="entry name" value="Glyco_hydro/deAcase_b/a-brl"/>
</dbReference>
<dbReference type="NCBIfam" id="NF003814">
    <property type="entry name" value="PRK05406.1-3"/>
    <property type="match status" value="1"/>
</dbReference>
<dbReference type="NCBIfam" id="NF003816">
    <property type="entry name" value="PRK05406.1-5"/>
    <property type="match status" value="1"/>
</dbReference>
<dbReference type="SUPFAM" id="SSF88713">
    <property type="entry name" value="Glycoside hydrolase/deacetylase"/>
    <property type="match status" value="1"/>
</dbReference>
<organism evidence="1 2">
    <name type="scientific">Robiginitalea marina</name>
    <dbReference type="NCBI Taxonomy" id="2954105"/>
    <lineage>
        <taxon>Bacteria</taxon>
        <taxon>Pseudomonadati</taxon>
        <taxon>Bacteroidota</taxon>
        <taxon>Flavobacteriia</taxon>
        <taxon>Flavobacteriales</taxon>
        <taxon>Flavobacteriaceae</taxon>
        <taxon>Robiginitalea</taxon>
    </lineage>
</organism>